<dbReference type="GO" id="GO:0006412">
    <property type="term" value="P:translation"/>
    <property type="evidence" value="ECO:0007669"/>
    <property type="project" value="InterPro"/>
</dbReference>
<dbReference type="InterPro" id="IPR013025">
    <property type="entry name" value="Ribosomal_uL23-like"/>
</dbReference>
<dbReference type="OrthoDB" id="1267328at2759"/>
<keyword evidence="9" id="KW-1185">Reference proteome</keyword>
<comment type="similarity">
    <text evidence="1">Belongs to the universal ribosomal protein uL23 family.</text>
</comment>
<dbReference type="GO" id="GO:0005840">
    <property type="term" value="C:ribosome"/>
    <property type="evidence" value="ECO:0007669"/>
    <property type="project" value="UniProtKB-KW"/>
</dbReference>
<dbReference type="InParanoid" id="A0A078AS21"/>
<dbReference type="InterPro" id="IPR005633">
    <property type="entry name" value="Ribosomal_uL23_N"/>
</dbReference>
<dbReference type="GO" id="GO:1990904">
    <property type="term" value="C:ribonucleoprotein complex"/>
    <property type="evidence" value="ECO:0007669"/>
    <property type="project" value="UniProtKB-KW"/>
</dbReference>
<evidence type="ECO:0000256" key="1">
    <source>
        <dbReference type="ARBA" id="ARBA00006700"/>
    </source>
</evidence>
<evidence type="ECO:0000256" key="3">
    <source>
        <dbReference type="ARBA" id="ARBA00022884"/>
    </source>
</evidence>
<evidence type="ECO:0000313" key="9">
    <source>
        <dbReference type="Proteomes" id="UP000039865"/>
    </source>
</evidence>
<dbReference type="OMA" id="RLDHHKV"/>
<dbReference type="GO" id="GO:0003735">
    <property type="term" value="F:structural constituent of ribosome"/>
    <property type="evidence" value="ECO:0007669"/>
    <property type="project" value="InterPro"/>
</dbReference>
<feature type="compositionally biased region" description="Low complexity" evidence="6">
    <location>
        <begin position="1"/>
        <end position="16"/>
    </location>
</feature>
<dbReference type="SUPFAM" id="SSF54189">
    <property type="entry name" value="Ribosomal proteins S24e, L23 and L15e"/>
    <property type="match status" value="1"/>
</dbReference>
<dbReference type="Pfam" id="PF00276">
    <property type="entry name" value="Ribosomal_L23"/>
    <property type="match status" value="1"/>
</dbReference>
<organism evidence="8 9">
    <name type="scientific">Stylonychia lemnae</name>
    <name type="common">Ciliate</name>
    <dbReference type="NCBI Taxonomy" id="5949"/>
    <lineage>
        <taxon>Eukaryota</taxon>
        <taxon>Sar</taxon>
        <taxon>Alveolata</taxon>
        <taxon>Ciliophora</taxon>
        <taxon>Intramacronucleata</taxon>
        <taxon>Spirotrichea</taxon>
        <taxon>Stichotrichia</taxon>
        <taxon>Sporadotrichida</taxon>
        <taxon>Oxytrichidae</taxon>
        <taxon>Stylonychinae</taxon>
        <taxon>Stylonychia</taxon>
    </lineage>
</organism>
<keyword evidence="2" id="KW-0699">rRNA-binding</keyword>
<dbReference type="AlphaFoldDB" id="A0A078AS21"/>
<dbReference type="InterPro" id="IPR012677">
    <property type="entry name" value="Nucleotide-bd_a/b_plait_sf"/>
</dbReference>
<name>A0A078AS21_STYLE</name>
<dbReference type="InterPro" id="IPR012678">
    <property type="entry name" value="Ribosomal_uL23/eL15/eS24_sf"/>
</dbReference>
<gene>
    <name evidence="8" type="primary">Contig3373.g3614</name>
    <name evidence="8" type="ORF">STYLEM_14038</name>
</gene>
<proteinExistence type="inferred from homology"/>
<dbReference type="EMBL" id="CCKQ01013322">
    <property type="protein sequence ID" value="CDW84969.1"/>
    <property type="molecule type" value="Genomic_DNA"/>
</dbReference>
<reference evidence="8 9" key="1">
    <citation type="submission" date="2014-06" db="EMBL/GenBank/DDBJ databases">
        <authorList>
            <person name="Swart Estienne"/>
        </authorList>
    </citation>
    <scope>NUCLEOTIDE SEQUENCE [LARGE SCALE GENOMIC DNA]</scope>
    <source>
        <strain evidence="8 9">130c</strain>
    </source>
</reference>
<dbReference type="NCBIfam" id="NF011118">
    <property type="entry name" value="PRK14548.1"/>
    <property type="match status" value="1"/>
</dbReference>
<dbReference type="Proteomes" id="UP000039865">
    <property type="component" value="Unassembled WGS sequence"/>
</dbReference>
<evidence type="ECO:0000313" key="8">
    <source>
        <dbReference type="EMBL" id="CDW84969.1"/>
    </source>
</evidence>
<dbReference type="PANTHER" id="PTHR11620">
    <property type="entry name" value="60S RIBOSOMAL PROTEIN L23A"/>
    <property type="match status" value="1"/>
</dbReference>
<evidence type="ECO:0000259" key="7">
    <source>
        <dbReference type="Pfam" id="PF03939"/>
    </source>
</evidence>
<evidence type="ECO:0000256" key="4">
    <source>
        <dbReference type="ARBA" id="ARBA00022980"/>
    </source>
</evidence>
<keyword evidence="4 8" id="KW-0689">Ribosomal protein</keyword>
<sequence length="143" mass="16273">MAKKATAQKTAAQSVKKGTHAIRKHKVWTNTTFRRPKTLALARKPKYQRKSVQKEQTWDKYAIIKYPLSTESAIKTIEDNNTLVFIVDRRANKPMIKKACQELYSIKVSRVNTLVRPDGLKKAYVVISSDIDALDIANKIGIM</sequence>
<dbReference type="Gene3D" id="3.30.70.330">
    <property type="match status" value="1"/>
</dbReference>
<evidence type="ECO:0000256" key="5">
    <source>
        <dbReference type="ARBA" id="ARBA00023274"/>
    </source>
</evidence>
<keyword evidence="3" id="KW-0694">RNA-binding</keyword>
<protein>
    <submittedName>
        <fullName evidence="8">60s ribosomal protein l23a-like</fullName>
    </submittedName>
</protein>
<feature type="domain" description="Large ribosomal subunit protein uL23 N-terminal" evidence="7">
    <location>
        <begin position="9"/>
        <end position="54"/>
    </location>
</feature>
<feature type="region of interest" description="Disordered" evidence="6">
    <location>
        <begin position="1"/>
        <end position="21"/>
    </location>
</feature>
<accession>A0A078AS21</accession>
<dbReference type="Pfam" id="PF03939">
    <property type="entry name" value="Ribosomal_L23eN"/>
    <property type="match status" value="1"/>
</dbReference>
<keyword evidence="5" id="KW-0687">Ribonucleoprotein</keyword>
<evidence type="ECO:0000256" key="6">
    <source>
        <dbReference type="SAM" id="MobiDB-lite"/>
    </source>
</evidence>
<dbReference type="FunCoup" id="A0A078AS21">
    <property type="interactions" value="364"/>
</dbReference>
<dbReference type="HAMAP" id="MF_01369_A">
    <property type="entry name" value="Ribosomal_uL23_A"/>
    <property type="match status" value="1"/>
</dbReference>
<evidence type="ECO:0000256" key="2">
    <source>
        <dbReference type="ARBA" id="ARBA00022730"/>
    </source>
</evidence>
<dbReference type="FunFam" id="3.30.70.330:FF:000035">
    <property type="entry name" value="60S ribosomal protein L23a"/>
    <property type="match status" value="1"/>
</dbReference>
<dbReference type="GO" id="GO:0019843">
    <property type="term" value="F:rRNA binding"/>
    <property type="evidence" value="ECO:0007669"/>
    <property type="project" value="UniProtKB-KW"/>
</dbReference>